<dbReference type="Gene3D" id="1.10.357.10">
    <property type="entry name" value="Tetracycline Repressor, domain 2"/>
    <property type="match status" value="1"/>
</dbReference>
<reference evidence="6" key="1">
    <citation type="submission" date="2020-06" db="EMBL/GenBank/DDBJ databases">
        <title>Paenibacillus sp. nov., isolated from soil.</title>
        <authorList>
            <person name="Seo Y.L."/>
        </authorList>
    </citation>
    <scope>NUCLEOTIDE SEQUENCE [LARGE SCALE GENOMIC DNA]</scope>
    <source>
        <strain evidence="6">JW14</strain>
    </source>
</reference>
<evidence type="ECO:0000256" key="2">
    <source>
        <dbReference type="ARBA" id="ARBA00023125"/>
    </source>
</evidence>
<evidence type="ECO:0000256" key="1">
    <source>
        <dbReference type="ARBA" id="ARBA00023015"/>
    </source>
</evidence>
<dbReference type="Gene3D" id="1.10.10.60">
    <property type="entry name" value="Homeodomain-like"/>
    <property type="match status" value="1"/>
</dbReference>
<dbReference type="PROSITE" id="PS50977">
    <property type="entry name" value="HTH_TETR_2"/>
    <property type="match status" value="1"/>
</dbReference>
<dbReference type="AlphaFoldDB" id="A0A850EMK4"/>
<dbReference type="InterPro" id="IPR050109">
    <property type="entry name" value="HTH-type_TetR-like_transc_reg"/>
</dbReference>
<dbReference type="SUPFAM" id="SSF48498">
    <property type="entry name" value="Tetracyclin repressor-like, C-terminal domain"/>
    <property type="match status" value="1"/>
</dbReference>
<gene>
    <name evidence="6" type="ORF">HPT30_03060</name>
</gene>
<name>A0A850EMK4_9BACL</name>
<dbReference type="GO" id="GO:0003700">
    <property type="term" value="F:DNA-binding transcription factor activity"/>
    <property type="evidence" value="ECO:0007669"/>
    <property type="project" value="TreeGrafter"/>
</dbReference>
<evidence type="ECO:0000256" key="3">
    <source>
        <dbReference type="ARBA" id="ARBA00023163"/>
    </source>
</evidence>
<evidence type="ECO:0000259" key="5">
    <source>
        <dbReference type="PROSITE" id="PS50977"/>
    </source>
</evidence>
<dbReference type="PANTHER" id="PTHR30055">
    <property type="entry name" value="HTH-TYPE TRANSCRIPTIONAL REGULATOR RUTR"/>
    <property type="match status" value="1"/>
</dbReference>
<evidence type="ECO:0000313" key="7">
    <source>
        <dbReference type="Proteomes" id="UP000564806"/>
    </source>
</evidence>
<evidence type="ECO:0000313" key="6">
    <source>
        <dbReference type="EMBL" id="NUU59331.1"/>
    </source>
</evidence>
<dbReference type="InterPro" id="IPR009057">
    <property type="entry name" value="Homeodomain-like_sf"/>
</dbReference>
<dbReference type="Pfam" id="PF00440">
    <property type="entry name" value="TetR_N"/>
    <property type="match status" value="1"/>
</dbReference>
<feature type="DNA-binding region" description="H-T-H motif" evidence="4">
    <location>
        <begin position="37"/>
        <end position="56"/>
    </location>
</feature>
<protein>
    <submittedName>
        <fullName evidence="6">TetR/AcrR family transcriptional regulator</fullName>
    </submittedName>
</protein>
<sequence length="213" mass="24839">MEPKWKEQLELHRNQRREDIIQHAKQLFLEHGLTTVTLKDIVEACGISKVTLYKYFRSLDEIIFEVEIEILSAWLEKVNHATHQGDSGYEKLQFLLEEQILDSKGNKDAIRFIAMFDTLYQEEYPTPELENRYRSFLRGVPHPFLSSLQEGVNDGSIRQDIDVKAMGYTISNVVNATKQRMMLRGKLLHQDQDTDPAIVMRHMVDMILAYVKA</sequence>
<dbReference type="PANTHER" id="PTHR30055:SF234">
    <property type="entry name" value="HTH-TYPE TRANSCRIPTIONAL REGULATOR BETI"/>
    <property type="match status" value="1"/>
</dbReference>
<proteinExistence type="predicted"/>
<accession>A0A850EMK4</accession>
<dbReference type="InterPro" id="IPR036271">
    <property type="entry name" value="Tet_transcr_reg_TetR-rel_C_sf"/>
</dbReference>
<comment type="caution">
    <text evidence="6">The sequence shown here is derived from an EMBL/GenBank/DDBJ whole genome shotgun (WGS) entry which is preliminary data.</text>
</comment>
<dbReference type="RefSeq" id="WP_175370024.1">
    <property type="nucleotide sequence ID" value="NZ_JABWCS010000184.1"/>
</dbReference>
<feature type="domain" description="HTH tetR-type" evidence="5">
    <location>
        <begin position="14"/>
        <end position="74"/>
    </location>
</feature>
<dbReference type="Proteomes" id="UP000564806">
    <property type="component" value="Unassembled WGS sequence"/>
</dbReference>
<dbReference type="GO" id="GO:0000976">
    <property type="term" value="F:transcription cis-regulatory region binding"/>
    <property type="evidence" value="ECO:0007669"/>
    <property type="project" value="TreeGrafter"/>
</dbReference>
<keyword evidence="2 4" id="KW-0238">DNA-binding</keyword>
<keyword evidence="7" id="KW-1185">Reference proteome</keyword>
<dbReference type="SUPFAM" id="SSF46689">
    <property type="entry name" value="Homeodomain-like"/>
    <property type="match status" value="1"/>
</dbReference>
<dbReference type="PRINTS" id="PR00455">
    <property type="entry name" value="HTHTETR"/>
</dbReference>
<evidence type="ECO:0000256" key="4">
    <source>
        <dbReference type="PROSITE-ProRule" id="PRU00335"/>
    </source>
</evidence>
<dbReference type="InterPro" id="IPR001647">
    <property type="entry name" value="HTH_TetR"/>
</dbReference>
<dbReference type="EMBL" id="JABWCS010000184">
    <property type="protein sequence ID" value="NUU59331.1"/>
    <property type="molecule type" value="Genomic_DNA"/>
</dbReference>
<keyword evidence="1" id="KW-0805">Transcription regulation</keyword>
<keyword evidence="3" id="KW-0804">Transcription</keyword>
<organism evidence="6 7">
    <name type="scientific">Paenibacillus agri</name>
    <dbReference type="NCBI Taxonomy" id="2744309"/>
    <lineage>
        <taxon>Bacteria</taxon>
        <taxon>Bacillati</taxon>
        <taxon>Bacillota</taxon>
        <taxon>Bacilli</taxon>
        <taxon>Bacillales</taxon>
        <taxon>Paenibacillaceae</taxon>
        <taxon>Paenibacillus</taxon>
    </lineage>
</organism>